<feature type="compositionally biased region" description="Polar residues" evidence="2">
    <location>
        <begin position="100"/>
        <end position="113"/>
    </location>
</feature>
<feature type="region of interest" description="Disordered" evidence="2">
    <location>
        <begin position="912"/>
        <end position="944"/>
    </location>
</feature>
<dbReference type="KEGG" id="muo:115479906"/>
<dbReference type="Pfam" id="PF15304">
    <property type="entry name" value="AKAP2_C"/>
    <property type="match status" value="2"/>
</dbReference>
<feature type="domain" description="A-kinase anchor protein 2 C-terminal" evidence="3">
    <location>
        <begin position="937"/>
        <end position="987"/>
    </location>
</feature>
<sequence>MYYAENHRDPAQLFCAGHRTTVERMDPEEEVQNHRPALSLDYCTTLEVEENLQINQETGINPALNREIQVLHKIAEQVNEVEAMDRVTRNLIFNIPHHTTPQDGSYYSVQPSSREAEEDPYWINKVSKQRNEETENGISPVNSYIAVKVASSCSPDKNILSNSETMSVLDEKKVMSNTAEMTDSFAEKPDVWMQSPDRETKLELLKQEHSYGIWAYTEGKNPSKLFSEPDHEMASKGVKIDSSPEKMRELEEERKDIIKKQIVKKRCTIAERWHSMEDLDSGSTSSPKRLEDGYSPSFALCFDNPSSQKTDTPISSENIDTEQINFAAAREQFIKLEMENQNVQFSPKPQLRNSRVVTLTRNSPERNWPNPYEHSSIAQDSSNTYCHGVADTYNTLTKVASRGDEVYGLPNSTKTMAESGGRASSLKEHCLITTSREDLDSGLDEMPLECSTGYASDGSTSHELFGSTQDLHSTGEQLVLNETPIQREIRLALEREEELRRERGILKSANPDELMEIPKRPLLSLTNPSSPSWKTRDKWRGDIFLQREIEKETKREADLKNEGNVTGTYDKGMVQELGERRKIFEQKDDIPVFPFKTIRPNKTAFEEPEWEGSLNLKEDVKPSYNTAESRNLGSRLEPYQSFSTSATAEPSSYETSVMPSRGSSEYFLASQPLSTREAGGTPASRSEETFFIQKDHFYLGPSMPRFSVIPEQEQPTVSRPTNEQENILQNDYSSLGLGSKSIMNEEKRPSGFGKEKEQGTFIVYKKYFKLQPWRPRLRVKEVDSQDTPLKGNQQENIFFQDENFRLKPLKPHRSSLIEKEIEEALQREEELQEQRRRRDSMLPDSICGHSDFDEPQSQHSSQRSGGSGSYLVSQSPILPHPQLRGMASASSDSLLPSESSFQACMFKPSTYPDDSWGRTAATGPGSPQGTKEDQLHDPEDRAGKHSTEMCYAGIDPSDLVNTKIVESTRVNRHKSVMALRWEAGLYANKDI</sequence>
<dbReference type="RefSeq" id="XP_030074083.1">
    <property type="nucleotide sequence ID" value="XM_030218223.1"/>
</dbReference>
<reference evidence="5" key="2">
    <citation type="submission" date="2025-08" db="UniProtKB">
        <authorList>
            <consortium name="RefSeq"/>
        </authorList>
    </citation>
    <scope>IDENTIFICATION</scope>
</reference>
<proteinExistence type="predicted"/>
<dbReference type="Proteomes" id="UP000515156">
    <property type="component" value="Chromosome 11"/>
</dbReference>
<feature type="region of interest" description="Disordered" evidence="2">
    <location>
        <begin position="827"/>
        <end position="894"/>
    </location>
</feature>
<evidence type="ECO:0000313" key="5">
    <source>
        <dbReference type="RefSeq" id="XP_030074083.1"/>
    </source>
</evidence>
<keyword evidence="1" id="KW-0175">Coiled coil</keyword>
<feature type="region of interest" description="Disordered" evidence="2">
    <location>
        <begin position="100"/>
        <end position="119"/>
    </location>
</feature>
<dbReference type="PANTHER" id="PTHR18839:SF0">
    <property type="entry name" value="MITOTIC INTERACTOR AND SUBSTRATE OF PLK1 ISOFORM X1-RELATED"/>
    <property type="match status" value="1"/>
</dbReference>
<feature type="compositionally biased region" description="Basic and acidic residues" evidence="2">
    <location>
        <begin position="827"/>
        <end position="841"/>
    </location>
</feature>
<feature type="compositionally biased region" description="Basic and acidic residues" evidence="2">
    <location>
        <begin position="930"/>
        <end position="944"/>
    </location>
</feature>
<accession>A0A6P7Z953</accession>
<dbReference type="OrthoDB" id="9449914at2759"/>
<gene>
    <name evidence="5" type="primary">MISP</name>
</gene>
<feature type="compositionally biased region" description="Polar residues" evidence="2">
    <location>
        <begin position="640"/>
        <end position="659"/>
    </location>
</feature>
<feature type="region of interest" description="Disordered" evidence="2">
    <location>
        <begin position="625"/>
        <end position="659"/>
    </location>
</feature>
<dbReference type="PANTHER" id="PTHR18839">
    <property type="entry name" value="MITOTIC INTERACTOR AND SUBSTRATE OF PLK1 MISP FAMILY MEMBER"/>
    <property type="match status" value="1"/>
</dbReference>
<dbReference type="InterPro" id="IPR042779">
    <property type="entry name" value="MISP/MISP3-like"/>
</dbReference>
<dbReference type="AlphaFoldDB" id="A0A6P7Z953"/>
<reference evidence="4" key="1">
    <citation type="submission" date="2024-06" db="UniProtKB">
        <authorList>
            <consortium name="RefSeq"/>
        </authorList>
    </citation>
    <scope>NUCLEOTIDE SEQUENCE [LARGE SCALE GENOMIC DNA]</scope>
</reference>
<dbReference type="GeneID" id="115479906"/>
<keyword evidence="4" id="KW-1185">Reference proteome</keyword>
<dbReference type="FunCoup" id="A0A6P7Z953">
    <property type="interactions" value="443"/>
</dbReference>
<organism evidence="4 5">
    <name type="scientific">Microcaecilia unicolor</name>
    <dbReference type="NCBI Taxonomy" id="1415580"/>
    <lineage>
        <taxon>Eukaryota</taxon>
        <taxon>Metazoa</taxon>
        <taxon>Chordata</taxon>
        <taxon>Craniata</taxon>
        <taxon>Vertebrata</taxon>
        <taxon>Euteleostomi</taxon>
        <taxon>Amphibia</taxon>
        <taxon>Gymnophiona</taxon>
        <taxon>Siphonopidae</taxon>
        <taxon>Microcaecilia</taxon>
    </lineage>
</organism>
<evidence type="ECO:0000259" key="3">
    <source>
        <dbReference type="Pfam" id="PF15304"/>
    </source>
</evidence>
<dbReference type="InParanoid" id="A0A6P7Z953"/>
<name>A0A6P7Z953_9AMPH</name>
<dbReference type="InterPro" id="IPR029304">
    <property type="entry name" value="AKAP2_C"/>
</dbReference>
<dbReference type="CTD" id="126353"/>
<feature type="domain" description="A-kinase anchor protein 2 C-terminal" evidence="3">
    <location>
        <begin position="754"/>
        <end position="897"/>
    </location>
</feature>
<evidence type="ECO:0000313" key="4">
    <source>
        <dbReference type="Proteomes" id="UP000515156"/>
    </source>
</evidence>
<protein>
    <submittedName>
        <fullName evidence="5">Mitotic interactor and substrate of PLK1 isoform X1</fullName>
    </submittedName>
</protein>
<evidence type="ECO:0000256" key="1">
    <source>
        <dbReference type="ARBA" id="ARBA00023054"/>
    </source>
</evidence>
<evidence type="ECO:0000256" key="2">
    <source>
        <dbReference type="SAM" id="MobiDB-lite"/>
    </source>
</evidence>